<dbReference type="STRING" id="257708.RGI145_12290"/>
<organism evidence="3 4">
    <name type="scientific">Roseomonas gilardii</name>
    <dbReference type="NCBI Taxonomy" id="257708"/>
    <lineage>
        <taxon>Bacteria</taxon>
        <taxon>Pseudomonadati</taxon>
        <taxon>Pseudomonadota</taxon>
        <taxon>Alphaproteobacteria</taxon>
        <taxon>Acetobacterales</taxon>
        <taxon>Roseomonadaceae</taxon>
        <taxon>Roseomonas</taxon>
    </lineage>
</organism>
<gene>
    <name evidence="3" type="ORF">RGI145_12290</name>
</gene>
<evidence type="ECO:0000256" key="2">
    <source>
        <dbReference type="SAM" id="Phobius"/>
    </source>
</evidence>
<dbReference type="RefSeq" id="WP_075798591.1">
    <property type="nucleotide sequence ID" value="NZ_CP015583.1"/>
</dbReference>
<dbReference type="AlphaFoldDB" id="A0A1L7AG76"/>
<proteinExistence type="predicted"/>
<sequence length="117" mass="13332">MNEWFGPDAWRWIWIPALSAGLIWLATTWKTTADSRTARDARLDSRQDRELVRMDGELEEERERGNRGWGLAHAWFGICHDLRITANGRIVALGGTKDDLLPPLPALEEPLSRQPGE</sequence>
<name>A0A1L7AG76_9PROT</name>
<evidence type="ECO:0000256" key="1">
    <source>
        <dbReference type="SAM" id="MobiDB-lite"/>
    </source>
</evidence>
<keyword evidence="2" id="KW-1133">Transmembrane helix</keyword>
<evidence type="ECO:0000313" key="3">
    <source>
        <dbReference type="EMBL" id="APT57773.1"/>
    </source>
</evidence>
<keyword evidence="2" id="KW-0812">Transmembrane</keyword>
<keyword evidence="2" id="KW-0472">Membrane</keyword>
<feature type="transmembrane region" description="Helical" evidence="2">
    <location>
        <begin position="12"/>
        <end position="29"/>
    </location>
</feature>
<protein>
    <submittedName>
        <fullName evidence="3">Uncharacterized protein</fullName>
    </submittedName>
</protein>
<dbReference type="Proteomes" id="UP000185494">
    <property type="component" value="Chromosome 1"/>
</dbReference>
<reference evidence="3 4" key="1">
    <citation type="submission" date="2016-05" db="EMBL/GenBank/DDBJ databases">
        <title>Complete Genome and Methylome Analysis of Psychrotrophic Bacterial Isolates from Antarctic Lake Untersee.</title>
        <authorList>
            <person name="Fomenkov A."/>
            <person name="Akimov V.N."/>
            <person name="Vasilyeva L.V."/>
            <person name="Andersen D."/>
            <person name="Vincze T."/>
            <person name="Roberts R.J."/>
        </authorList>
    </citation>
    <scope>NUCLEOTIDE SEQUENCE [LARGE SCALE GENOMIC DNA]</scope>
    <source>
        <strain evidence="3 4">U14-5</strain>
    </source>
</reference>
<feature type="region of interest" description="Disordered" evidence="1">
    <location>
        <begin position="98"/>
        <end position="117"/>
    </location>
</feature>
<evidence type="ECO:0000313" key="4">
    <source>
        <dbReference type="Proteomes" id="UP000185494"/>
    </source>
</evidence>
<dbReference type="KEGG" id="rgi:RGI145_12290"/>
<accession>A0A1L7AG76</accession>
<dbReference type="EMBL" id="CP015583">
    <property type="protein sequence ID" value="APT57773.1"/>
    <property type="molecule type" value="Genomic_DNA"/>
</dbReference>